<dbReference type="RefSeq" id="WP_194049433.1">
    <property type="nucleotide sequence ID" value="NZ_CP063373.1"/>
</dbReference>
<accession>A0A7M2T012</accession>
<dbReference type="Proteomes" id="UP000594205">
    <property type="component" value="Chromosome"/>
</dbReference>
<sequence>MTFTMVEASAARITTGVTVQVRLSTGDIGGGRDAVAWFITVADQAIAETWSAVSRVGLLFSLP</sequence>
<dbReference type="EMBL" id="CP063373">
    <property type="protein sequence ID" value="QOV40851.1"/>
    <property type="molecule type" value="Genomic_DNA"/>
</dbReference>
<dbReference type="AlphaFoldDB" id="A0A7M2T012"/>
<organism evidence="1 2">
    <name type="scientific">Streptomyces ferrugineus</name>
    <dbReference type="NCBI Taxonomy" id="1413221"/>
    <lineage>
        <taxon>Bacteria</taxon>
        <taxon>Bacillati</taxon>
        <taxon>Actinomycetota</taxon>
        <taxon>Actinomycetes</taxon>
        <taxon>Kitasatosporales</taxon>
        <taxon>Streptomycetaceae</taxon>
        <taxon>Streptomyces</taxon>
    </lineage>
</organism>
<evidence type="ECO:0000313" key="1">
    <source>
        <dbReference type="EMBL" id="QOV40851.1"/>
    </source>
</evidence>
<proteinExistence type="predicted"/>
<reference evidence="1 2" key="1">
    <citation type="submission" date="2020-10" db="EMBL/GenBank/DDBJ databases">
        <title>Streptomyces ferrugineus complate genome analysis.</title>
        <authorList>
            <person name="Anwar N."/>
        </authorList>
    </citation>
    <scope>NUCLEOTIDE SEQUENCE [LARGE SCALE GENOMIC DNA]</scope>
    <source>
        <strain evidence="1 2">CCTCC AA2014009</strain>
    </source>
</reference>
<evidence type="ECO:0000313" key="2">
    <source>
        <dbReference type="Proteomes" id="UP000594205"/>
    </source>
</evidence>
<protein>
    <submittedName>
        <fullName evidence="1">Uncharacterized protein</fullName>
    </submittedName>
</protein>
<dbReference type="KEGG" id="sfeu:IM697_22165"/>
<gene>
    <name evidence="1" type="ORF">IM697_22165</name>
</gene>
<keyword evidence="2" id="KW-1185">Reference proteome</keyword>
<name>A0A7M2T012_9ACTN</name>